<keyword evidence="3" id="KW-1185">Reference proteome</keyword>
<comment type="caution">
    <text evidence="2">The sequence shown here is derived from an EMBL/GenBank/DDBJ whole genome shotgun (WGS) entry which is preliminary data.</text>
</comment>
<evidence type="ECO:0000256" key="1">
    <source>
        <dbReference type="SAM" id="SignalP"/>
    </source>
</evidence>
<evidence type="ECO:0008006" key="4">
    <source>
        <dbReference type="Google" id="ProtNLM"/>
    </source>
</evidence>
<keyword evidence="1" id="KW-0732">Signal</keyword>
<accession>A0ABD1Y9K6</accession>
<dbReference type="Proteomes" id="UP001605036">
    <property type="component" value="Unassembled WGS sequence"/>
</dbReference>
<dbReference type="EMBL" id="JBHFFA010000006">
    <property type="protein sequence ID" value="KAL2623411.1"/>
    <property type="molecule type" value="Genomic_DNA"/>
</dbReference>
<evidence type="ECO:0000313" key="2">
    <source>
        <dbReference type="EMBL" id="KAL2623411.1"/>
    </source>
</evidence>
<name>A0ABD1Y9K6_9MARC</name>
<evidence type="ECO:0000313" key="3">
    <source>
        <dbReference type="Proteomes" id="UP001605036"/>
    </source>
</evidence>
<dbReference type="AlphaFoldDB" id="A0ABD1Y9K6"/>
<gene>
    <name evidence="2" type="ORF">R1flu_003616</name>
</gene>
<sequence length="129" mass="14549">MWSTACLLSPWSFSCSFSCLASTLSSSGSFATRFLSQVFMIGYPADLEWHESGEVGLAFTTDYIDLRAFSWTAWDRGTLEEKGNIWKFKNLAFYAMYKSRSNFSLKYLKPPQLSNFGDIPESACIGTVE</sequence>
<proteinExistence type="predicted"/>
<organism evidence="2 3">
    <name type="scientific">Riccia fluitans</name>
    <dbReference type="NCBI Taxonomy" id="41844"/>
    <lineage>
        <taxon>Eukaryota</taxon>
        <taxon>Viridiplantae</taxon>
        <taxon>Streptophyta</taxon>
        <taxon>Embryophyta</taxon>
        <taxon>Marchantiophyta</taxon>
        <taxon>Marchantiopsida</taxon>
        <taxon>Marchantiidae</taxon>
        <taxon>Marchantiales</taxon>
        <taxon>Ricciaceae</taxon>
        <taxon>Riccia</taxon>
    </lineage>
</organism>
<reference evidence="2 3" key="1">
    <citation type="submission" date="2024-09" db="EMBL/GenBank/DDBJ databases">
        <title>Chromosome-scale assembly of Riccia fluitans.</title>
        <authorList>
            <person name="Paukszto L."/>
            <person name="Sawicki J."/>
            <person name="Karawczyk K."/>
            <person name="Piernik-Szablinska J."/>
            <person name="Szczecinska M."/>
            <person name="Mazdziarz M."/>
        </authorList>
    </citation>
    <scope>NUCLEOTIDE SEQUENCE [LARGE SCALE GENOMIC DNA]</scope>
    <source>
        <strain evidence="2">Rf_01</strain>
        <tissue evidence="2">Aerial parts of the thallus</tissue>
    </source>
</reference>
<feature type="chain" id="PRO_5044883711" description="Secreted protein" evidence="1">
    <location>
        <begin position="22"/>
        <end position="129"/>
    </location>
</feature>
<feature type="signal peptide" evidence="1">
    <location>
        <begin position="1"/>
        <end position="21"/>
    </location>
</feature>
<protein>
    <recommendedName>
        <fullName evidence="4">Secreted protein</fullName>
    </recommendedName>
</protein>